<accession>A0A6A1WIN4</accession>
<dbReference type="InterPro" id="IPR005174">
    <property type="entry name" value="KIB1-4_b-propeller"/>
</dbReference>
<dbReference type="PANTHER" id="PTHR47123:SF28">
    <property type="entry name" value="F-BOX DOMAIN-CONTAINING PROTEIN"/>
    <property type="match status" value="1"/>
</dbReference>
<reference evidence="2 3" key="1">
    <citation type="journal article" date="2019" name="Plant Biotechnol. J.">
        <title>The red bayberry genome and genetic basis of sex determination.</title>
        <authorList>
            <person name="Jia H.M."/>
            <person name="Jia H.J."/>
            <person name="Cai Q.L."/>
            <person name="Wang Y."/>
            <person name="Zhao H.B."/>
            <person name="Yang W.F."/>
            <person name="Wang G.Y."/>
            <person name="Li Y.H."/>
            <person name="Zhan D.L."/>
            <person name="Shen Y.T."/>
            <person name="Niu Q.F."/>
            <person name="Chang L."/>
            <person name="Qiu J."/>
            <person name="Zhao L."/>
            <person name="Xie H.B."/>
            <person name="Fu W.Y."/>
            <person name="Jin J."/>
            <person name="Li X.W."/>
            <person name="Jiao Y."/>
            <person name="Zhou C.C."/>
            <person name="Tu T."/>
            <person name="Chai C.Y."/>
            <person name="Gao J.L."/>
            <person name="Fan L.J."/>
            <person name="van de Weg E."/>
            <person name="Wang J.Y."/>
            <person name="Gao Z.S."/>
        </authorList>
    </citation>
    <scope>NUCLEOTIDE SEQUENCE [LARGE SCALE GENOMIC DNA]</scope>
    <source>
        <tissue evidence="2">Leaves</tissue>
    </source>
</reference>
<gene>
    <name evidence="2" type="ORF">CJ030_MR2G004733</name>
</gene>
<evidence type="ECO:0000313" key="2">
    <source>
        <dbReference type="EMBL" id="KAB1223727.1"/>
    </source>
</evidence>
<organism evidence="2 3">
    <name type="scientific">Morella rubra</name>
    <name type="common">Chinese bayberry</name>
    <dbReference type="NCBI Taxonomy" id="262757"/>
    <lineage>
        <taxon>Eukaryota</taxon>
        <taxon>Viridiplantae</taxon>
        <taxon>Streptophyta</taxon>
        <taxon>Embryophyta</taxon>
        <taxon>Tracheophyta</taxon>
        <taxon>Spermatophyta</taxon>
        <taxon>Magnoliopsida</taxon>
        <taxon>eudicotyledons</taxon>
        <taxon>Gunneridae</taxon>
        <taxon>Pentapetalae</taxon>
        <taxon>rosids</taxon>
        <taxon>fabids</taxon>
        <taxon>Fagales</taxon>
        <taxon>Myricaceae</taxon>
        <taxon>Morella</taxon>
    </lineage>
</organism>
<keyword evidence="3" id="KW-1185">Reference proteome</keyword>
<dbReference type="Proteomes" id="UP000516437">
    <property type="component" value="Chromosome 2"/>
</dbReference>
<dbReference type="OrthoDB" id="638130at2759"/>
<name>A0A6A1WIN4_9ROSI</name>
<dbReference type="PANTHER" id="PTHR47123">
    <property type="entry name" value="F-BOX PROTEIN SKIP23"/>
    <property type="match status" value="1"/>
</dbReference>
<proteinExistence type="predicted"/>
<dbReference type="InterPro" id="IPR051304">
    <property type="entry name" value="SCF_F-box_domain"/>
</dbReference>
<dbReference type="Pfam" id="PF03478">
    <property type="entry name" value="Beta-prop_KIB1-4"/>
    <property type="match status" value="1"/>
</dbReference>
<dbReference type="AlphaFoldDB" id="A0A6A1WIN4"/>
<evidence type="ECO:0000259" key="1">
    <source>
        <dbReference type="Pfam" id="PF03478"/>
    </source>
</evidence>
<evidence type="ECO:0000313" key="3">
    <source>
        <dbReference type="Proteomes" id="UP000516437"/>
    </source>
</evidence>
<comment type="caution">
    <text evidence="2">The sequence shown here is derived from an EMBL/GenBank/DDBJ whole genome shotgun (WGS) entry which is preliminary data.</text>
</comment>
<feature type="domain" description="KIB1-4 beta-propeller" evidence="1">
    <location>
        <begin position="73"/>
        <end position="363"/>
    </location>
</feature>
<protein>
    <recommendedName>
        <fullName evidence="1">KIB1-4 beta-propeller domain-containing protein</fullName>
    </recommendedName>
</protein>
<sequence length="389" mass="44075">MGERVEWSDLPKELLPIIGKSLETRVDVLRFRSVCSSWRFSTPLFPANSPRFPFKVPHPSSSSSRSSYLCQRTLYRLQPLNASTAISSSSSSNQGWLIKVEESNSGELRLLEPLSNRQIRSSPLDPKTLKLNLLNCRIVELTKACVLSFFYTVGPRSEAGRNHVSTRKFITGVNKAVMFPNSAWTSADECAIFVLFLDGKLGFAKYGNEELTPVNDWSPEFDDIIVYKGQFYVVDRLGIVSWIDCSSLKLVQFSPPLCGLGGQKHLVESGGALYVLDRYLDGERRIQLDNNFSVRVHNCPKTVGFQVYRLDEEWGQWIREKSLGDKAFALSDDCSFSVSTRELFGFEGNRIYFLDSAEIYVFNLEDRSFKELVRPGDDFAIFWALTNLA</sequence>
<dbReference type="EMBL" id="RXIC02000020">
    <property type="protein sequence ID" value="KAB1223727.1"/>
    <property type="molecule type" value="Genomic_DNA"/>
</dbReference>